<evidence type="ECO:0000256" key="7">
    <source>
        <dbReference type="ARBA" id="ARBA00023211"/>
    </source>
</evidence>
<comment type="cofactor">
    <cofactor evidence="10">
        <name>Mn(2+)</name>
        <dbReference type="ChEBI" id="CHEBI:29035"/>
    </cofactor>
    <text evidence="10">Binds 1 Mn(2+) ion per subunit.</text>
</comment>
<feature type="binding site" evidence="10">
    <location>
        <position position="88"/>
    </location>
    <ligand>
        <name>Mg(2+)</name>
        <dbReference type="ChEBI" id="CHEBI:18420"/>
    </ligand>
</feature>
<dbReference type="Pfam" id="PF00293">
    <property type="entry name" value="NUDIX"/>
    <property type="match status" value="1"/>
</dbReference>
<proteinExistence type="inferred from homology"/>
<dbReference type="GO" id="GO:0004452">
    <property type="term" value="F:isopentenyl-diphosphate delta-isomerase activity"/>
    <property type="evidence" value="ECO:0007669"/>
    <property type="project" value="UniProtKB-EC"/>
</dbReference>
<dbReference type="NCBIfam" id="NF002995">
    <property type="entry name" value="PRK03759.1"/>
    <property type="match status" value="1"/>
</dbReference>
<dbReference type="EC" id="5.3.3.2" evidence="3 10"/>
<feature type="binding site" evidence="10">
    <location>
        <position position="117"/>
    </location>
    <ligand>
        <name>Mn(2+)</name>
        <dbReference type="ChEBI" id="CHEBI:29035"/>
    </ligand>
</feature>
<dbReference type="InterPro" id="IPR000086">
    <property type="entry name" value="NUDIX_hydrolase_dom"/>
</dbReference>
<comment type="function">
    <text evidence="10">Catalyzes the 1,3-allylic rearrangement of the homoallylic substrate isopentenyl (IPP) to its highly electrophilic allylic isomer, dimethylallyl diphosphate (DMAPP).</text>
</comment>
<organism evidence="12 13">
    <name type="scientific">Microbacterium arthrosphaerae</name>
    <dbReference type="NCBI Taxonomy" id="792652"/>
    <lineage>
        <taxon>Bacteria</taxon>
        <taxon>Bacillati</taxon>
        <taxon>Actinomycetota</taxon>
        <taxon>Actinomycetes</taxon>
        <taxon>Micrococcales</taxon>
        <taxon>Microbacteriaceae</taxon>
        <taxon>Microbacterium</taxon>
    </lineage>
</organism>
<dbReference type="SUPFAM" id="SSF55811">
    <property type="entry name" value="Nudix"/>
    <property type="match status" value="1"/>
</dbReference>
<evidence type="ECO:0000256" key="8">
    <source>
        <dbReference type="ARBA" id="ARBA00023229"/>
    </source>
</evidence>
<comment type="subcellular location">
    <subcellularLocation>
        <location evidence="10">Cytoplasm</location>
    </subcellularLocation>
</comment>
<evidence type="ECO:0000256" key="2">
    <source>
        <dbReference type="ARBA" id="ARBA00007579"/>
    </source>
</evidence>
<evidence type="ECO:0000256" key="4">
    <source>
        <dbReference type="ARBA" id="ARBA00022490"/>
    </source>
</evidence>
<evidence type="ECO:0000313" key="13">
    <source>
        <dbReference type="Proteomes" id="UP001283109"/>
    </source>
</evidence>
<dbReference type="RefSeq" id="WP_318353522.1">
    <property type="nucleotide sequence ID" value="NZ_JAWQEV010000002.1"/>
</dbReference>
<keyword evidence="13" id="KW-1185">Reference proteome</keyword>
<feature type="binding site" evidence="10">
    <location>
        <position position="33"/>
    </location>
    <ligand>
        <name>Mn(2+)</name>
        <dbReference type="ChEBI" id="CHEBI:29035"/>
    </ligand>
</feature>
<sequence length="188" mass="20467">MTDTDHVVLLDDDGRAIGTAPKASVHGPDTALHLAFSCHVLNADGQVLITRRALGKRTWPGVWTNSFCGHPRPAEPVMTAVRRHADFELGLTLSDIRVALPLFRYRATDANGIVEHEVCPVYIAYADAEPVLNPLEVMDARWVDPQALATSLEATPWAFSPWLVLQAQQLHLFDGAAAAAAADQRRAS</sequence>
<dbReference type="PANTHER" id="PTHR10885:SF0">
    <property type="entry name" value="ISOPENTENYL-DIPHOSPHATE DELTA-ISOMERASE"/>
    <property type="match status" value="1"/>
</dbReference>
<dbReference type="PANTHER" id="PTHR10885">
    <property type="entry name" value="ISOPENTENYL-DIPHOSPHATE DELTA-ISOMERASE"/>
    <property type="match status" value="1"/>
</dbReference>
<gene>
    <name evidence="10 12" type="primary">idi</name>
    <name evidence="12" type="ORF">R8Z58_09595</name>
</gene>
<feature type="active site" evidence="10">
    <location>
        <position position="68"/>
    </location>
</feature>
<dbReference type="InterPro" id="IPR015797">
    <property type="entry name" value="NUDIX_hydrolase-like_dom_sf"/>
</dbReference>
<evidence type="ECO:0000256" key="3">
    <source>
        <dbReference type="ARBA" id="ARBA00012057"/>
    </source>
</evidence>
<feature type="binding site" evidence="10">
    <location>
        <position position="70"/>
    </location>
    <ligand>
        <name>Mn(2+)</name>
        <dbReference type="ChEBI" id="CHEBI:29035"/>
    </ligand>
</feature>
<dbReference type="Gene3D" id="3.90.79.10">
    <property type="entry name" value="Nucleoside Triphosphate Pyrophosphohydrolase"/>
    <property type="match status" value="1"/>
</dbReference>
<evidence type="ECO:0000259" key="11">
    <source>
        <dbReference type="PROSITE" id="PS51462"/>
    </source>
</evidence>
<keyword evidence="5 10" id="KW-0479">Metal-binding</keyword>
<protein>
    <recommendedName>
        <fullName evidence="3 10">Isopentenyl-diphosphate Delta-isomerase</fullName>
        <shortName evidence="10">IPP isomerase</shortName>
        <ecNumber evidence="3 10">5.3.3.2</ecNumber>
    </recommendedName>
    <alternativeName>
        <fullName evidence="10">IPP:DMAPP isomerase</fullName>
    </alternativeName>
    <alternativeName>
        <fullName evidence="10">Isopentenyl pyrophosphate isomerase</fullName>
    </alternativeName>
</protein>
<dbReference type="InterPro" id="IPR056375">
    <property type="entry name" value="Idi_bact"/>
</dbReference>
<keyword evidence="7 10" id="KW-0464">Manganese</keyword>
<dbReference type="NCBIfam" id="TIGR02150">
    <property type="entry name" value="IPP_isom_1"/>
    <property type="match status" value="1"/>
</dbReference>
<keyword evidence="4 10" id="KW-0963">Cytoplasm</keyword>
<dbReference type="Proteomes" id="UP001283109">
    <property type="component" value="Unassembled WGS sequence"/>
</dbReference>
<name>A0ABU4H568_9MICO</name>
<evidence type="ECO:0000256" key="6">
    <source>
        <dbReference type="ARBA" id="ARBA00022842"/>
    </source>
</evidence>
<keyword evidence="6 10" id="KW-0460">Magnesium</keyword>
<keyword evidence="9 10" id="KW-0413">Isomerase</keyword>
<dbReference type="EMBL" id="JAWQEV010000002">
    <property type="protein sequence ID" value="MDW4573019.1"/>
    <property type="molecule type" value="Genomic_DNA"/>
</dbReference>
<comment type="cofactor">
    <cofactor evidence="10">
        <name>Mg(2+)</name>
        <dbReference type="ChEBI" id="CHEBI:18420"/>
    </cofactor>
    <text evidence="10">Binds 1 Mg(2+) ion per subunit. The magnesium ion binds only when substrate is bound.</text>
</comment>
<feature type="binding site" evidence="10">
    <location>
        <position position="115"/>
    </location>
    <ligand>
        <name>Mn(2+)</name>
        <dbReference type="ChEBI" id="CHEBI:29035"/>
    </ligand>
</feature>
<evidence type="ECO:0000313" key="12">
    <source>
        <dbReference type="EMBL" id="MDW4573019.1"/>
    </source>
</evidence>
<evidence type="ECO:0000256" key="10">
    <source>
        <dbReference type="HAMAP-Rule" id="MF_00202"/>
    </source>
</evidence>
<feature type="binding site" evidence="10">
    <location>
        <position position="26"/>
    </location>
    <ligand>
        <name>Mn(2+)</name>
        <dbReference type="ChEBI" id="CHEBI:29035"/>
    </ligand>
</feature>
<accession>A0ABU4H568</accession>
<evidence type="ECO:0000256" key="5">
    <source>
        <dbReference type="ARBA" id="ARBA00022723"/>
    </source>
</evidence>
<dbReference type="InterPro" id="IPR011876">
    <property type="entry name" value="IsopentenylPP_isomerase_typ1"/>
</dbReference>
<comment type="similarity">
    <text evidence="2 10">Belongs to the IPP isomerase type 1 family.</text>
</comment>
<evidence type="ECO:0000256" key="9">
    <source>
        <dbReference type="ARBA" id="ARBA00023235"/>
    </source>
</evidence>
<dbReference type="HAMAP" id="MF_00202">
    <property type="entry name" value="Idi"/>
    <property type="match status" value="1"/>
</dbReference>
<reference evidence="12 13" key="1">
    <citation type="submission" date="2023-11" db="EMBL/GenBank/DDBJ databases">
        <title>Draft genome sequence of Microbacterium arthrosphaerae JCM 30492.</title>
        <authorList>
            <person name="Zhang G."/>
            <person name="Ding Y."/>
        </authorList>
    </citation>
    <scope>NUCLEOTIDE SEQUENCE [LARGE SCALE GENOMIC DNA]</scope>
    <source>
        <strain evidence="12 13">JCM 30492</strain>
    </source>
</reference>
<feature type="active site" evidence="10">
    <location>
        <position position="117"/>
    </location>
</feature>
<dbReference type="PIRSF" id="PIRSF018427">
    <property type="entry name" value="Isopntndiph_ism"/>
    <property type="match status" value="1"/>
</dbReference>
<evidence type="ECO:0000256" key="1">
    <source>
        <dbReference type="ARBA" id="ARBA00004826"/>
    </source>
</evidence>
<comment type="pathway">
    <text evidence="1 10">Isoprenoid biosynthesis; dimethylallyl diphosphate biosynthesis; dimethylallyl diphosphate from isopentenyl diphosphate: step 1/1.</text>
</comment>
<dbReference type="CDD" id="cd02885">
    <property type="entry name" value="NUDIX_IPP_Isomerase"/>
    <property type="match status" value="1"/>
</dbReference>
<dbReference type="PROSITE" id="PS51462">
    <property type="entry name" value="NUDIX"/>
    <property type="match status" value="1"/>
</dbReference>
<feature type="domain" description="Nudix hydrolase" evidence="11">
    <location>
        <begin position="31"/>
        <end position="165"/>
    </location>
</feature>
<comment type="catalytic activity">
    <reaction evidence="10">
        <text>isopentenyl diphosphate = dimethylallyl diphosphate</text>
        <dbReference type="Rhea" id="RHEA:23284"/>
        <dbReference type="ChEBI" id="CHEBI:57623"/>
        <dbReference type="ChEBI" id="CHEBI:128769"/>
        <dbReference type="EC" id="5.3.3.2"/>
    </reaction>
</comment>
<keyword evidence="8 10" id="KW-0414">Isoprene biosynthesis</keyword>
<comment type="caution">
    <text evidence="12">The sequence shown here is derived from an EMBL/GenBank/DDBJ whole genome shotgun (WGS) entry which is preliminary data.</text>
</comment>